<dbReference type="Gene3D" id="3.40.50.1820">
    <property type="entry name" value="alpha/beta hydrolase"/>
    <property type="match status" value="1"/>
</dbReference>
<dbReference type="InterPro" id="IPR010297">
    <property type="entry name" value="DUF900_hydrolase"/>
</dbReference>
<evidence type="ECO:0000313" key="3">
    <source>
        <dbReference type="EMBL" id="QDU77538.1"/>
    </source>
</evidence>
<dbReference type="EMBL" id="CP036289">
    <property type="protein sequence ID" value="QDU77538.1"/>
    <property type="molecule type" value="Genomic_DNA"/>
</dbReference>
<keyword evidence="2" id="KW-1133">Transmembrane helix</keyword>
<dbReference type="KEGG" id="bvo:Pan97_46090"/>
<gene>
    <name evidence="3" type="ORF">Pan97_46090</name>
</gene>
<organism evidence="3 4">
    <name type="scientific">Bremerella volcania</name>
    <dbReference type="NCBI Taxonomy" id="2527984"/>
    <lineage>
        <taxon>Bacteria</taxon>
        <taxon>Pseudomonadati</taxon>
        <taxon>Planctomycetota</taxon>
        <taxon>Planctomycetia</taxon>
        <taxon>Pirellulales</taxon>
        <taxon>Pirellulaceae</taxon>
        <taxon>Bremerella</taxon>
    </lineage>
</organism>
<dbReference type="PANTHER" id="PTHR36513:SF1">
    <property type="entry name" value="TRANSMEMBRANE PROTEIN"/>
    <property type="match status" value="1"/>
</dbReference>
<reference evidence="4" key="1">
    <citation type="submission" date="2019-02" db="EMBL/GenBank/DDBJ databases">
        <title>Deep-cultivation of Planctomycetes and their phenomic and genomic characterization uncovers novel biology.</title>
        <authorList>
            <person name="Wiegand S."/>
            <person name="Jogler M."/>
            <person name="Boedeker C."/>
            <person name="Pinto D."/>
            <person name="Vollmers J."/>
            <person name="Rivas-Marin E."/>
            <person name="Kohn T."/>
            <person name="Peeters S.H."/>
            <person name="Heuer A."/>
            <person name="Rast P."/>
            <person name="Oberbeckmann S."/>
            <person name="Bunk B."/>
            <person name="Jeske O."/>
            <person name="Meyerdierks A."/>
            <person name="Storesund J.E."/>
            <person name="Kallscheuer N."/>
            <person name="Luecker S."/>
            <person name="Lage O.M."/>
            <person name="Pohl T."/>
            <person name="Merkel B.J."/>
            <person name="Hornburger P."/>
            <person name="Mueller R.-W."/>
            <person name="Bruemmer F."/>
            <person name="Labrenz M."/>
            <person name="Spormann A.M."/>
            <person name="Op den Camp H."/>
            <person name="Overmann J."/>
            <person name="Amann R."/>
            <person name="Jetten M.S.M."/>
            <person name="Mascher T."/>
            <person name="Medema M.H."/>
            <person name="Devos D.P."/>
            <person name="Kaster A.-K."/>
            <person name="Ovreas L."/>
            <person name="Rohde M."/>
            <person name="Galperin M.Y."/>
            <person name="Jogler C."/>
        </authorList>
    </citation>
    <scope>NUCLEOTIDE SEQUENCE [LARGE SCALE GENOMIC DNA]</scope>
    <source>
        <strain evidence="4">Pan97</strain>
    </source>
</reference>
<feature type="region of interest" description="Disordered" evidence="1">
    <location>
        <begin position="48"/>
        <end position="166"/>
    </location>
</feature>
<dbReference type="Pfam" id="PF05990">
    <property type="entry name" value="DUF900"/>
    <property type="match status" value="1"/>
</dbReference>
<evidence type="ECO:0000313" key="4">
    <source>
        <dbReference type="Proteomes" id="UP000318626"/>
    </source>
</evidence>
<feature type="transmembrane region" description="Helical" evidence="2">
    <location>
        <begin position="230"/>
        <end position="248"/>
    </location>
</feature>
<name>A0A518CE92_9BACT</name>
<dbReference type="Proteomes" id="UP000318626">
    <property type="component" value="Chromosome"/>
</dbReference>
<dbReference type="PANTHER" id="PTHR36513">
    <property type="entry name" value="ABC TRANSMEMBRANE TYPE-1 DOMAIN-CONTAINING PROTEIN"/>
    <property type="match status" value="1"/>
</dbReference>
<sequence length="611" mass="67211">MQIGGWTMSDNAKHATKSLSFSRCLETVSLSLFLLAIVLGCAQDKGEQEVASGDPNDAPYAESAAPVDAAPVNDPVQPPQQRPFSMEIVEPQLGPEGNAPQAEPDVRYGYSDPSETAPLPKYTPRNLSPSASGSSPNLQRSPASDMSPYSQPKSLPSQMQQPQAMEAPLEQPRMMQAPAEMQPMTAEPELAPFQEEAASDDPFDVVEVFYGTDRAPMVWPGSVLPHKFHALLPAVTCVILGIAVALLLTKFKQYIIAGLTVVVAVSGAVVVGQEGWVQYHKYDRFLSNDSVVYGKEQGDLELGTCKVSIPKSHQAGQLESPSVVHWEFEEKPEDHVMLMEVKSKKEQEFFDMLKLRVEESPNRDLLIFIHGYNVTFEDAARRTAQITHDLDFKGAPVFFSWPSQGELLGYVTDRGNSFWTASHLKEFLLKVHQHSGAQSVHLIAHSMGNRAFGAAVESLAQDLQQNQKIFNEVILAAPDVDARVFKEKIAPNLTGLAHHVTLYASQNDVALMASRAVNGYPRAGDVGANILVLNGIDTIDVTKIDTSLMGHAYYGDNTTVISDIYELMQNARMPTQRQWLRDISSPGGMYWYFDPQYNNAVTRTPASPPLR</sequence>
<proteinExistence type="predicted"/>
<keyword evidence="2" id="KW-0472">Membrane</keyword>
<keyword evidence="2" id="KW-0812">Transmembrane</keyword>
<evidence type="ECO:0000256" key="1">
    <source>
        <dbReference type="SAM" id="MobiDB-lite"/>
    </source>
</evidence>
<evidence type="ECO:0000256" key="2">
    <source>
        <dbReference type="SAM" id="Phobius"/>
    </source>
</evidence>
<keyword evidence="4" id="KW-1185">Reference proteome</keyword>
<accession>A0A518CE92</accession>
<dbReference type="SUPFAM" id="SSF53474">
    <property type="entry name" value="alpha/beta-Hydrolases"/>
    <property type="match status" value="1"/>
</dbReference>
<evidence type="ECO:0008006" key="5">
    <source>
        <dbReference type="Google" id="ProtNLM"/>
    </source>
</evidence>
<feature type="transmembrane region" description="Helical" evidence="2">
    <location>
        <begin position="254"/>
        <end position="272"/>
    </location>
</feature>
<dbReference type="InterPro" id="IPR029058">
    <property type="entry name" value="AB_hydrolase_fold"/>
</dbReference>
<dbReference type="AlphaFoldDB" id="A0A518CE92"/>
<feature type="compositionally biased region" description="Polar residues" evidence="1">
    <location>
        <begin position="125"/>
        <end position="163"/>
    </location>
</feature>
<protein>
    <recommendedName>
        <fullName evidence="5">Alpha/beta hydrolase family protein</fullName>
    </recommendedName>
</protein>
<feature type="compositionally biased region" description="Low complexity" evidence="1">
    <location>
        <begin position="64"/>
        <end position="75"/>
    </location>
</feature>
<dbReference type="OrthoDB" id="334507at2"/>